<evidence type="ECO:0000256" key="7">
    <source>
        <dbReference type="ARBA" id="ARBA00022692"/>
    </source>
</evidence>
<feature type="domain" description="Histidine kinase" evidence="13">
    <location>
        <begin position="116"/>
        <end position="325"/>
    </location>
</feature>
<dbReference type="SUPFAM" id="SSF55874">
    <property type="entry name" value="ATPase domain of HSP90 chaperone/DNA topoisomerase II/histidine kinase"/>
    <property type="match status" value="1"/>
</dbReference>
<dbReference type="RefSeq" id="WP_262065526.1">
    <property type="nucleotide sequence ID" value="NZ_JAMXOD010000005.1"/>
</dbReference>
<keyword evidence="7 12" id="KW-0812">Transmembrane</keyword>
<dbReference type="SUPFAM" id="SSF47384">
    <property type="entry name" value="Homodimeric domain of signal transducing histidine kinase"/>
    <property type="match status" value="1"/>
</dbReference>
<dbReference type="InterPro" id="IPR004358">
    <property type="entry name" value="Sig_transdc_His_kin-like_C"/>
</dbReference>
<name>A0ABT1EB49_9FIRM</name>
<evidence type="ECO:0000256" key="10">
    <source>
        <dbReference type="ARBA" id="ARBA00023012"/>
    </source>
</evidence>
<keyword evidence="6" id="KW-0808">Transferase</keyword>
<evidence type="ECO:0000313" key="15">
    <source>
        <dbReference type="Proteomes" id="UP001523566"/>
    </source>
</evidence>
<feature type="transmembrane region" description="Helical" evidence="12">
    <location>
        <begin position="7"/>
        <end position="30"/>
    </location>
</feature>
<keyword evidence="5" id="KW-0597">Phosphoprotein</keyword>
<dbReference type="InterPro" id="IPR050351">
    <property type="entry name" value="BphY/WalK/GraS-like"/>
</dbReference>
<evidence type="ECO:0000256" key="11">
    <source>
        <dbReference type="ARBA" id="ARBA00023136"/>
    </source>
</evidence>
<keyword evidence="11 12" id="KW-0472">Membrane</keyword>
<dbReference type="InterPro" id="IPR003594">
    <property type="entry name" value="HATPase_dom"/>
</dbReference>
<evidence type="ECO:0000256" key="8">
    <source>
        <dbReference type="ARBA" id="ARBA00022777"/>
    </source>
</evidence>
<evidence type="ECO:0000313" key="14">
    <source>
        <dbReference type="EMBL" id="MCP1101737.1"/>
    </source>
</evidence>
<keyword evidence="4" id="KW-1003">Cell membrane</keyword>
<accession>A0ABT1EB49</accession>
<comment type="caution">
    <text evidence="14">The sequence shown here is derived from an EMBL/GenBank/DDBJ whole genome shotgun (WGS) entry which is preliminary data.</text>
</comment>
<evidence type="ECO:0000256" key="5">
    <source>
        <dbReference type="ARBA" id="ARBA00022553"/>
    </source>
</evidence>
<dbReference type="Proteomes" id="UP001523566">
    <property type="component" value="Unassembled WGS sequence"/>
</dbReference>
<dbReference type="InterPro" id="IPR003661">
    <property type="entry name" value="HisK_dim/P_dom"/>
</dbReference>
<dbReference type="InterPro" id="IPR036097">
    <property type="entry name" value="HisK_dim/P_sf"/>
</dbReference>
<sequence length="330" mass="38840">MTYFKKYFKYLFLIFLTILSFNLYFLFLLPTVRKQYLLYLNILLFLILFIFFCIEYYQFRKREQHITDLLTKETIITSEMNAFENKDIALHDIEILNLELQEEYDKLCDLQDYFTKWCHEIKTPLSASLLLTEQIEDSFQKSALREQLEKITRSLNTALLGTKIQSSLLDLTISPTPLLSCVNASIKNNRFFLIRKKFELDINSDNETVYTDAAWLTYVLDQLLSNALKYQGNESPVIKIWSETSSDGIISLHIQDNGEGIKSHDIGRVFEKGFTGSNYHNGKYESTGMGLYMAKIIIDKLGHEIFVESVYTKYTRFTIRFEDNREFFLH</sequence>
<dbReference type="EC" id="2.7.13.3" evidence="3"/>
<keyword evidence="8 14" id="KW-0418">Kinase</keyword>
<comment type="subcellular location">
    <subcellularLocation>
        <location evidence="2">Cell membrane</location>
        <topology evidence="2">Multi-pass membrane protein</topology>
    </subcellularLocation>
</comment>
<feature type="transmembrane region" description="Helical" evidence="12">
    <location>
        <begin position="36"/>
        <end position="57"/>
    </location>
</feature>
<organism evidence="14 15">
    <name type="scientific">Aequitasia blattaphilus</name>
    <dbReference type="NCBI Taxonomy" id="2949332"/>
    <lineage>
        <taxon>Bacteria</taxon>
        <taxon>Bacillati</taxon>
        <taxon>Bacillota</taxon>
        <taxon>Clostridia</taxon>
        <taxon>Lachnospirales</taxon>
        <taxon>Lachnospiraceae</taxon>
        <taxon>Aequitasia</taxon>
    </lineage>
</organism>
<evidence type="ECO:0000256" key="6">
    <source>
        <dbReference type="ARBA" id="ARBA00022679"/>
    </source>
</evidence>
<dbReference type="InterPro" id="IPR005467">
    <property type="entry name" value="His_kinase_dom"/>
</dbReference>
<evidence type="ECO:0000259" key="13">
    <source>
        <dbReference type="PROSITE" id="PS50109"/>
    </source>
</evidence>
<dbReference type="Gene3D" id="3.30.565.10">
    <property type="entry name" value="Histidine kinase-like ATPase, C-terminal domain"/>
    <property type="match status" value="1"/>
</dbReference>
<dbReference type="EMBL" id="JAMZFW010000005">
    <property type="protein sequence ID" value="MCP1101737.1"/>
    <property type="molecule type" value="Genomic_DNA"/>
</dbReference>
<keyword evidence="15" id="KW-1185">Reference proteome</keyword>
<keyword evidence="10" id="KW-0902">Two-component regulatory system</keyword>
<dbReference type="PROSITE" id="PS50109">
    <property type="entry name" value="HIS_KIN"/>
    <property type="match status" value="1"/>
</dbReference>
<dbReference type="InterPro" id="IPR036890">
    <property type="entry name" value="HATPase_C_sf"/>
</dbReference>
<keyword evidence="9 12" id="KW-1133">Transmembrane helix</keyword>
<evidence type="ECO:0000256" key="2">
    <source>
        <dbReference type="ARBA" id="ARBA00004651"/>
    </source>
</evidence>
<dbReference type="GO" id="GO:0016301">
    <property type="term" value="F:kinase activity"/>
    <property type="evidence" value="ECO:0007669"/>
    <property type="project" value="UniProtKB-KW"/>
</dbReference>
<reference evidence="14 15" key="1">
    <citation type="journal article" date="2022" name="Genome Biol. Evol.">
        <title>Host diet, physiology and behaviors set the stage for Lachnospiraceae cladogenesis.</title>
        <authorList>
            <person name="Vera-Ponce De Leon A."/>
            <person name="Schneider M."/>
            <person name="Jahnes B.C."/>
            <person name="Sadowski V."/>
            <person name="Camuy-Velez L.A."/>
            <person name="Duan J."/>
            <person name="Sabree Z.L."/>
        </authorList>
    </citation>
    <scope>NUCLEOTIDE SEQUENCE [LARGE SCALE GENOMIC DNA]</scope>
    <source>
        <strain evidence="14 15">PAL113</strain>
    </source>
</reference>
<evidence type="ECO:0000256" key="3">
    <source>
        <dbReference type="ARBA" id="ARBA00012438"/>
    </source>
</evidence>
<dbReference type="PANTHER" id="PTHR45453:SF2">
    <property type="entry name" value="HISTIDINE KINASE"/>
    <property type="match status" value="1"/>
</dbReference>
<dbReference type="PRINTS" id="PR00344">
    <property type="entry name" value="BCTRLSENSOR"/>
</dbReference>
<dbReference type="CDD" id="cd00082">
    <property type="entry name" value="HisKA"/>
    <property type="match status" value="1"/>
</dbReference>
<comment type="catalytic activity">
    <reaction evidence="1">
        <text>ATP + protein L-histidine = ADP + protein N-phospho-L-histidine.</text>
        <dbReference type="EC" id="2.7.13.3"/>
    </reaction>
</comment>
<proteinExistence type="predicted"/>
<evidence type="ECO:0000256" key="12">
    <source>
        <dbReference type="SAM" id="Phobius"/>
    </source>
</evidence>
<dbReference type="Pfam" id="PF02518">
    <property type="entry name" value="HATPase_c"/>
    <property type="match status" value="1"/>
</dbReference>
<evidence type="ECO:0000256" key="1">
    <source>
        <dbReference type="ARBA" id="ARBA00000085"/>
    </source>
</evidence>
<evidence type="ECO:0000256" key="4">
    <source>
        <dbReference type="ARBA" id="ARBA00022475"/>
    </source>
</evidence>
<evidence type="ECO:0000256" key="9">
    <source>
        <dbReference type="ARBA" id="ARBA00022989"/>
    </source>
</evidence>
<gene>
    <name evidence="14" type="ORF">NK125_04825</name>
</gene>
<protein>
    <recommendedName>
        <fullName evidence="3">histidine kinase</fullName>
        <ecNumber evidence="3">2.7.13.3</ecNumber>
    </recommendedName>
</protein>
<dbReference type="SMART" id="SM00387">
    <property type="entry name" value="HATPase_c"/>
    <property type="match status" value="1"/>
</dbReference>
<dbReference type="PANTHER" id="PTHR45453">
    <property type="entry name" value="PHOSPHATE REGULON SENSOR PROTEIN PHOR"/>
    <property type="match status" value="1"/>
</dbReference>